<evidence type="ECO:0000313" key="1">
    <source>
        <dbReference type="EMBL" id="KAH0466547.1"/>
    </source>
</evidence>
<sequence>MGGHGSVKTGMVVVGSGMMVGIAVIGAQDGWWGVNENRAGDREKLYQWIIRQHEGGSRFTLADIVGYLQNEIDDGGHDSSTSPRLHYAGQHPQATFPLTSNVQTPSGLLGSAVGFVPRSSNQLINQELCFLKCSLQPCSAESPTISPCSG</sequence>
<proteinExistence type="predicted"/>
<dbReference type="EMBL" id="JAGFBR010000005">
    <property type="protein sequence ID" value="KAH0466547.1"/>
    <property type="molecule type" value="Genomic_DNA"/>
</dbReference>
<reference evidence="1 2" key="1">
    <citation type="journal article" date="2021" name="Hortic Res">
        <title>Chromosome-scale assembly of the Dendrobium chrysotoxum genome enhances the understanding of orchid evolution.</title>
        <authorList>
            <person name="Zhang Y."/>
            <person name="Zhang G.Q."/>
            <person name="Zhang D."/>
            <person name="Liu X.D."/>
            <person name="Xu X.Y."/>
            <person name="Sun W.H."/>
            <person name="Yu X."/>
            <person name="Zhu X."/>
            <person name="Wang Z.W."/>
            <person name="Zhao X."/>
            <person name="Zhong W.Y."/>
            <person name="Chen H."/>
            <person name="Yin W.L."/>
            <person name="Huang T."/>
            <person name="Niu S.C."/>
            <person name="Liu Z.J."/>
        </authorList>
    </citation>
    <scope>NUCLEOTIDE SEQUENCE [LARGE SCALE GENOMIC DNA]</scope>
    <source>
        <strain evidence="1">Lindl</strain>
    </source>
</reference>
<evidence type="ECO:0000313" key="2">
    <source>
        <dbReference type="Proteomes" id="UP000775213"/>
    </source>
</evidence>
<comment type="caution">
    <text evidence="1">The sequence shown here is derived from an EMBL/GenBank/DDBJ whole genome shotgun (WGS) entry which is preliminary data.</text>
</comment>
<dbReference type="AlphaFoldDB" id="A0AAV7HFD2"/>
<keyword evidence="2" id="KW-1185">Reference proteome</keyword>
<name>A0AAV7HFD2_DENCH</name>
<accession>A0AAV7HFD2</accession>
<gene>
    <name evidence="1" type="ORF">IEQ34_003785</name>
</gene>
<dbReference type="PANTHER" id="PTHR33675:SF1">
    <property type="entry name" value="HOLOCARBOXYLASE SYNTHETASE"/>
    <property type="match status" value="1"/>
</dbReference>
<protein>
    <submittedName>
        <fullName evidence="1">Uncharacterized protein</fullName>
    </submittedName>
</protein>
<dbReference type="Proteomes" id="UP000775213">
    <property type="component" value="Unassembled WGS sequence"/>
</dbReference>
<dbReference type="PANTHER" id="PTHR33675">
    <property type="entry name" value="NUCLEAR RECEPTOR FAMILY 2 GROUP C PROTEIN"/>
    <property type="match status" value="1"/>
</dbReference>
<organism evidence="1 2">
    <name type="scientific">Dendrobium chrysotoxum</name>
    <name type="common">Orchid</name>
    <dbReference type="NCBI Taxonomy" id="161865"/>
    <lineage>
        <taxon>Eukaryota</taxon>
        <taxon>Viridiplantae</taxon>
        <taxon>Streptophyta</taxon>
        <taxon>Embryophyta</taxon>
        <taxon>Tracheophyta</taxon>
        <taxon>Spermatophyta</taxon>
        <taxon>Magnoliopsida</taxon>
        <taxon>Liliopsida</taxon>
        <taxon>Asparagales</taxon>
        <taxon>Orchidaceae</taxon>
        <taxon>Epidendroideae</taxon>
        <taxon>Malaxideae</taxon>
        <taxon>Dendrobiinae</taxon>
        <taxon>Dendrobium</taxon>
    </lineage>
</organism>